<proteinExistence type="inferred from homology"/>
<keyword evidence="2" id="KW-0808">Transferase</keyword>
<evidence type="ECO:0000313" key="6">
    <source>
        <dbReference type="EMBL" id="CDF36086.1"/>
    </source>
</evidence>
<feature type="domain" description="Rhodanese" evidence="5">
    <location>
        <begin position="337"/>
        <end position="429"/>
    </location>
</feature>
<dbReference type="SUPFAM" id="SSF52821">
    <property type="entry name" value="Rhodanese/Cell cycle control phosphatase"/>
    <property type="match status" value="1"/>
</dbReference>
<evidence type="ECO:0000256" key="2">
    <source>
        <dbReference type="ARBA" id="ARBA00022679"/>
    </source>
</evidence>
<dbReference type="InterPro" id="IPR001763">
    <property type="entry name" value="Rhodanese-like_dom"/>
</dbReference>
<reference evidence="7" key="1">
    <citation type="journal article" date="2013" name="Proc. Natl. Acad. Sci. U.S.A.">
        <title>Genome structure and metabolic features in the red seaweed Chondrus crispus shed light on evolution of the Archaeplastida.</title>
        <authorList>
            <person name="Collen J."/>
            <person name="Porcel B."/>
            <person name="Carre W."/>
            <person name="Ball S.G."/>
            <person name="Chaparro C."/>
            <person name="Tonon T."/>
            <person name="Barbeyron T."/>
            <person name="Michel G."/>
            <person name="Noel B."/>
            <person name="Valentin K."/>
            <person name="Elias M."/>
            <person name="Artiguenave F."/>
            <person name="Arun A."/>
            <person name="Aury J.M."/>
            <person name="Barbosa-Neto J.F."/>
            <person name="Bothwell J.H."/>
            <person name="Bouget F.Y."/>
            <person name="Brillet L."/>
            <person name="Cabello-Hurtado F."/>
            <person name="Capella-Gutierrez S."/>
            <person name="Charrier B."/>
            <person name="Cladiere L."/>
            <person name="Cock J.M."/>
            <person name="Coelho S.M."/>
            <person name="Colleoni C."/>
            <person name="Czjzek M."/>
            <person name="Da Silva C."/>
            <person name="Delage L."/>
            <person name="Denoeud F."/>
            <person name="Deschamps P."/>
            <person name="Dittami S.M."/>
            <person name="Gabaldon T."/>
            <person name="Gachon C.M."/>
            <person name="Groisillier A."/>
            <person name="Herve C."/>
            <person name="Jabbari K."/>
            <person name="Katinka M."/>
            <person name="Kloareg B."/>
            <person name="Kowalczyk N."/>
            <person name="Labadie K."/>
            <person name="Leblanc C."/>
            <person name="Lopez P.J."/>
            <person name="McLachlan D.H."/>
            <person name="Meslet-Cladiere L."/>
            <person name="Moustafa A."/>
            <person name="Nehr Z."/>
            <person name="Nyvall Collen P."/>
            <person name="Panaud O."/>
            <person name="Partensky F."/>
            <person name="Poulain J."/>
            <person name="Rensing S.A."/>
            <person name="Rousvoal S."/>
            <person name="Samson G."/>
            <person name="Symeonidi A."/>
            <person name="Weissenbach J."/>
            <person name="Zambounis A."/>
            <person name="Wincker P."/>
            <person name="Boyen C."/>
        </authorList>
    </citation>
    <scope>NUCLEOTIDE SEQUENCE [LARGE SCALE GENOMIC DNA]</scope>
    <source>
        <strain evidence="7">cv. Stackhouse</strain>
    </source>
</reference>
<dbReference type="InterPro" id="IPR002935">
    <property type="entry name" value="SAM_O-MeTrfase"/>
</dbReference>
<dbReference type="CDD" id="cd02440">
    <property type="entry name" value="AdoMet_MTases"/>
    <property type="match status" value="1"/>
</dbReference>
<name>R7QF71_CHOCR</name>
<dbReference type="PROSITE" id="PS51682">
    <property type="entry name" value="SAM_OMT_I"/>
    <property type="match status" value="1"/>
</dbReference>
<evidence type="ECO:0000256" key="4">
    <source>
        <dbReference type="ARBA" id="ARBA00023453"/>
    </source>
</evidence>
<protein>
    <recommendedName>
        <fullName evidence="5">Rhodanese domain-containing protein</fullName>
    </recommendedName>
</protein>
<keyword evidence="1" id="KW-0489">Methyltransferase</keyword>
<dbReference type="SUPFAM" id="SSF53335">
    <property type="entry name" value="S-adenosyl-L-methionine-dependent methyltransferases"/>
    <property type="match status" value="1"/>
</dbReference>
<dbReference type="OMA" id="HVNCANT"/>
<evidence type="ECO:0000313" key="7">
    <source>
        <dbReference type="Proteomes" id="UP000012073"/>
    </source>
</evidence>
<dbReference type="GO" id="GO:0032259">
    <property type="term" value="P:methylation"/>
    <property type="evidence" value="ECO:0007669"/>
    <property type="project" value="UniProtKB-KW"/>
</dbReference>
<dbReference type="InterPro" id="IPR029063">
    <property type="entry name" value="SAM-dependent_MTases_sf"/>
</dbReference>
<dbReference type="OrthoDB" id="25002at2759"/>
<dbReference type="KEGG" id="ccp:CHC_T00004504001"/>
<dbReference type="InterPro" id="IPR036873">
    <property type="entry name" value="Rhodanese-like_dom_sf"/>
</dbReference>
<dbReference type="AlphaFoldDB" id="R7QF71"/>
<dbReference type="GO" id="GO:0008171">
    <property type="term" value="F:O-methyltransferase activity"/>
    <property type="evidence" value="ECO:0007669"/>
    <property type="project" value="InterPro"/>
</dbReference>
<dbReference type="PROSITE" id="PS50206">
    <property type="entry name" value="RHODANESE_3"/>
    <property type="match status" value="1"/>
</dbReference>
<dbReference type="InterPro" id="IPR040503">
    <property type="entry name" value="TRHO_N"/>
</dbReference>
<organism evidence="6 7">
    <name type="scientific">Chondrus crispus</name>
    <name type="common">Carrageen Irish moss</name>
    <name type="synonym">Polymorpha crispa</name>
    <dbReference type="NCBI Taxonomy" id="2769"/>
    <lineage>
        <taxon>Eukaryota</taxon>
        <taxon>Rhodophyta</taxon>
        <taxon>Florideophyceae</taxon>
        <taxon>Rhodymeniophycidae</taxon>
        <taxon>Gigartinales</taxon>
        <taxon>Gigartinaceae</taxon>
        <taxon>Chondrus</taxon>
    </lineage>
</organism>
<dbReference type="GeneID" id="17323631"/>
<dbReference type="SMART" id="SM00450">
    <property type="entry name" value="RHOD"/>
    <property type="match status" value="1"/>
</dbReference>
<dbReference type="Gene3D" id="3.40.50.150">
    <property type="entry name" value="Vaccinia Virus protein VP39"/>
    <property type="match status" value="1"/>
</dbReference>
<evidence type="ECO:0000256" key="1">
    <source>
        <dbReference type="ARBA" id="ARBA00022603"/>
    </source>
</evidence>
<dbReference type="Gramene" id="CDF36086">
    <property type="protein sequence ID" value="CDF36086"/>
    <property type="gene ID" value="CHC_T00004504001"/>
</dbReference>
<dbReference type="Gene3D" id="3.30.70.100">
    <property type="match status" value="1"/>
</dbReference>
<accession>R7QF71</accession>
<dbReference type="STRING" id="2769.R7QF71"/>
<gene>
    <name evidence="6" type="ORF">CHC_T00004504001</name>
</gene>
<dbReference type="Gene3D" id="3.40.250.10">
    <property type="entry name" value="Rhodanese-like domain"/>
    <property type="match status" value="1"/>
</dbReference>
<evidence type="ECO:0000256" key="3">
    <source>
        <dbReference type="ARBA" id="ARBA00022691"/>
    </source>
</evidence>
<dbReference type="PANTHER" id="PTHR43846">
    <property type="entry name" value="UPF0176 PROTEIN YCEA"/>
    <property type="match status" value="1"/>
</dbReference>
<dbReference type="Pfam" id="PF00581">
    <property type="entry name" value="Rhodanese"/>
    <property type="match status" value="1"/>
</dbReference>
<dbReference type="Proteomes" id="UP000012073">
    <property type="component" value="Unassembled WGS sequence"/>
</dbReference>
<evidence type="ECO:0000259" key="5">
    <source>
        <dbReference type="PROSITE" id="PS50206"/>
    </source>
</evidence>
<comment type="similarity">
    <text evidence="4">Belongs to the class I-like SAM-binding methyltransferase superfamily. Cation-dependent O-methyltransferase family.</text>
</comment>
<keyword evidence="3" id="KW-0949">S-adenosyl-L-methionine</keyword>
<dbReference type="PANTHER" id="PTHR43846:SF1">
    <property type="entry name" value="TRNA URIDINE(34) HYDROXYLASE"/>
    <property type="match status" value="1"/>
</dbReference>
<dbReference type="RefSeq" id="XP_005715905.1">
    <property type="nucleotide sequence ID" value="XM_005715848.1"/>
</dbReference>
<dbReference type="InterPro" id="IPR022111">
    <property type="entry name" value="Rhodanese_C"/>
</dbReference>
<dbReference type="Pfam" id="PF01596">
    <property type="entry name" value="Methyltransf_3"/>
    <property type="match status" value="1"/>
</dbReference>
<sequence length="766" mass="86428">MKFAFAPPTLFFGRQLFGRLGYPILSKPQNRTLVEAKLTARERRRSLGQSRKRAHLDVKKNYDTRHDHLVSAVVTIPRYVRDRCCLTSRMARVKVFLERAHISDVGVFRGRVRAGLVSIFPELEQRGFLRVSDGFDMKIGGGAAVHTSTDLKQGLEKCERVGTAIFIEVIPHNTPPPKPPLSPRVRAVAEKARQAMSNHGTMLHMISFYKFTTIENPHVTSEILQKWWSKMGVKGRVYVAREGVNAQLAVPEPVLKDFQDAMNGSWIERGAPLIPSEIVGVFLNTDGIVHQIEQPFEKLHVRPREKVLADGFDEPLDWAKSGREVPPEEWHRTLAEKPHDVVLLDCRNNYESDIGRFEGAETLDTSTFKETWDKLEKRLQHEDRNKKILTYCTGGIRCVKVNAFLEQKMGFNNTGRLQGGVVSYARRLKENGRIHESIFKGVNHVFDGRMGETITEDLLTQCANCGEPCNIQTDCANLACPRAFDDRMFVQCADCATEMRGACSENCRESLVRNAGLLEAPSSKETCTRSQSINDLYADAFSTDESPLLRSIREATIEKFPSRARMLSSHTQACFLRMLIQITNATRVIEIGTFTGYATLAMASALPTSGVLVTCEYDDEVSDVAERFFEASQHDSKIILLRGTAIDTLENLEQLPFDIAFIDADKGGYQAYKDLLLDRNLLRVGGLLLCDNILFRGEVSSMWFNGDEDDSSIHKEMARKRVRNLKNVRRTAKKLHGFNKSVKDDDRLDQVVLPFGDGLTVARRVR</sequence>
<dbReference type="Pfam" id="PF17773">
    <property type="entry name" value="UPF0176_N"/>
    <property type="match status" value="1"/>
</dbReference>
<keyword evidence="7" id="KW-1185">Reference proteome</keyword>
<dbReference type="Pfam" id="PF12368">
    <property type="entry name" value="Rhodanese_C"/>
    <property type="match status" value="1"/>
</dbReference>
<dbReference type="EMBL" id="HG001759">
    <property type="protein sequence ID" value="CDF36086.1"/>
    <property type="molecule type" value="Genomic_DNA"/>
</dbReference>